<reference evidence="1" key="1">
    <citation type="submission" date="2021-03" db="EMBL/GenBank/DDBJ databases">
        <title>Plesiomonas shigelloides zfcc0051, isolated from zebrafish feces.</title>
        <authorList>
            <person name="Vanderhoek Z."/>
            <person name="Gaulke C."/>
        </authorList>
    </citation>
    <scope>NUCLEOTIDE SEQUENCE</scope>
    <source>
        <strain evidence="1">Zfcc0051</strain>
    </source>
</reference>
<sequence>KLAKANQQLSKSESTLQMITAQQTQGLADNFVALDKNKQQAGIAARLQAQVNEVIKTGNGLLQERIALSNTPMISSACLKALCAPATNHCPF</sequence>
<dbReference type="Proteomes" id="UP000664658">
    <property type="component" value="Unassembled WGS sequence"/>
</dbReference>
<evidence type="ECO:0000313" key="1">
    <source>
        <dbReference type="EMBL" id="MBO1110146.1"/>
    </source>
</evidence>
<evidence type="ECO:0000313" key="2">
    <source>
        <dbReference type="Proteomes" id="UP000664658"/>
    </source>
</evidence>
<feature type="non-terminal residue" evidence="1">
    <location>
        <position position="1"/>
    </location>
</feature>
<proteinExistence type="predicted"/>
<name>A0A8I1WA63_PLESH</name>
<dbReference type="EMBL" id="JAFNAA010000362">
    <property type="protein sequence ID" value="MBO1110146.1"/>
    <property type="molecule type" value="Genomic_DNA"/>
</dbReference>
<comment type="caution">
    <text evidence="1">The sequence shown here is derived from an EMBL/GenBank/DDBJ whole genome shotgun (WGS) entry which is preliminary data.</text>
</comment>
<organism evidence="1 2">
    <name type="scientific">Plesiomonas shigelloides</name>
    <name type="common">Aeromonas shigelloides</name>
    <dbReference type="NCBI Taxonomy" id="703"/>
    <lineage>
        <taxon>Bacteria</taxon>
        <taxon>Pseudomonadati</taxon>
        <taxon>Pseudomonadota</taxon>
        <taxon>Gammaproteobacteria</taxon>
        <taxon>Enterobacterales</taxon>
        <taxon>Enterobacteriaceae</taxon>
        <taxon>Plesiomonas</taxon>
    </lineage>
</organism>
<protein>
    <submittedName>
        <fullName evidence="1">Uncharacterized protein</fullName>
    </submittedName>
</protein>
<gene>
    <name evidence="1" type="ORF">J2R62_18725</name>
</gene>
<accession>A0A8I1WA63</accession>
<dbReference type="RefSeq" id="WP_207542990.1">
    <property type="nucleotide sequence ID" value="NZ_JAFNAA010000362.1"/>
</dbReference>
<dbReference type="AlphaFoldDB" id="A0A8I1WA63"/>